<reference evidence="5 6" key="1">
    <citation type="journal article" date="2019" name="Int. J. Syst. Evol. Microbiol.">
        <title>The Global Catalogue of Microorganisms (GCM) 10K type strain sequencing project: providing services to taxonomists for standard genome sequencing and annotation.</title>
        <authorList>
            <consortium name="The Broad Institute Genomics Platform"/>
            <consortium name="The Broad Institute Genome Sequencing Center for Infectious Disease"/>
            <person name="Wu L."/>
            <person name="Ma J."/>
        </authorList>
    </citation>
    <scope>NUCLEOTIDE SEQUENCE [LARGE SCALE GENOMIC DNA]</scope>
    <source>
        <strain evidence="5 6">JCM 14559</strain>
    </source>
</reference>
<dbReference type="Proteomes" id="UP001500897">
    <property type="component" value="Unassembled WGS sequence"/>
</dbReference>
<keyword evidence="2" id="KW-0058">Aromatic hydrocarbons catabolism</keyword>
<sequence length="396" mass="43584">MIEPYRIHVPQADLDDLADRLARTRWPDEIDGAGWDYGFPLARLRELAEHWRTRHDWRAHEARLNQLPHFTTEIDGQRIHFLHLRAENPDALPLVLTHGWPGSFLEFLDVLEPLRRDFHLVVPSIPGFGFSGPTRERGWDVARVARAWAELMDRLGYRRYGAHGGDFGAGISTALAAHAPDRVVGVHVTYLPLPPDPAAGELSAADEARLDTVRALQANRPPYQALQATAPQTLGYALTDSPVGQLAWIAERFAHWTDPATPVDDDRLLTNVALYWLTATAASAARLTRETPRGATPCPAPLGVAVFAHDITLAVRPLVERRYRVAHWSEFDRGGHFAAMEVPALLAGDVRKFFTTLPEATLPETDLLEAALPAPAATGAARSVPGAGPRSGPLRP</sequence>
<evidence type="ECO:0000256" key="2">
    <source>
        <dbReference type="ARBA" id="ARBA00022797"/>
    </source>
</evidence>
<comment type="similarity">
    <text evidence="1">Belongs to the peptidase S33 family.</text>
</comment>
<dbReference type="GO" id="GO:0016787">
    <property type="term" value="F:hydrolase activity"/>
    <property type="evidence" value="ECO:0007669"/>
    <property type="project" value="UniProtKB-KW"/>
</dbReference>
<dbReference type="PRINTS" id="PR00412">
    <property type="entry name" value="EPOXHYDRLASE"/>
</dbReference>
<dbReference type="Gene3D" id="3.40.50.1820">
    <property type="entry name" value="alpha/beta hydrolase"/>
    <property type="match status" value="1"/>
</dbReference>
<keyword evidence="3 5" id="KW-0378">Hydrolase</keyword>
<evidence type="ECO:0000259" key="4">
    <source>
        <dbReference type="Pfam" id="PF06441"/>
    </source>
</evidence>
<dbReference type="InterPro" id="IPR029058">
    <property type="entry name" value="AB_hydrolase_fold"/>
</dbReference>
<evidence type="ECO:0000313" key="5">
    <source>
        <dbReference type="EMBL" id="GAA2098105.1"/>
    </source>
</evidence>
<dbReference type="PANTHER" id="PTHR21661:SF35">
    <property type="entry name" value="EPOXIDE HYDROLASE"/>
    <property type="match status" value="1"/>
</dbReference>
<feature type="domain" description="Epoxide hydrolase N-terminal" evidence="4">
    <location>
        <begin position="2"/>
        <end position="107"/>
    </location>
</feature>
<dbReference type="InterPro" id="IPR000639">
    <property type="entry name" value="Epox_hydrolase-like"/>
</dbReference>
<evidence type="ECO:0000313" key="6">
    <source>
        <dbReference type="Proteomes" id="UP001500897"/>
    </source>
</evidence>
<dbReference type="Pfam" id="PF06441">
    <property type="entry name" value="EHN"/>
    <property type="match status" value="1"/>
</dbReference>
<accession>A0ABN2WSI9</accession>
<dbReference type="PANTHER" id="PTHR21661">
    <property type="entry name" value="EPOXIDE HYDROLASE 1-RELATED"/>
    <property type="match status" value="1"/>
</dbReference>
<dbReference type="InterPro" id="IPR010497">
    <property type="entry name" value="Epoxide_hydro_N"/>
</dbReference>
<organism evidence="5 6">
    <name type="scientific">Kitasatospora saccharophila</name>
    <dbReference type="NCBI Taxonomy" id="407973"/>
    <lineage>
        <taxon>Bacteria</taxon>
        <taxon>Bacillati</taxon>
        <taxon>Actinomycetota</taxon>
        <taxon>Actinomycetes</taxon>
        <taxon>Kitasatosporales</taxon>
        <taxon>Streptomycetaceae</taxon>
        <taxon>Kitasatospora</taxon>
    </lineage>
</organism>
<gene>
    <name evidence="5" type="ORF">GCM10009759_28790</name>
</gene>
<dbReference type="InterPro" id="IPR016292">
    <property type="entry name" value="Epoxide_hydrolase"/>
</dbReference>
<dbReference type="PIRSF" id="PIRSF001112">
    <property type="entry name" value="Epoxide_hydrolase"/>
    <property type="match status" value="1"/>
</dbReference>
<evidence type="ECO:0000256" key="1">
    <source>
        <dbReference type="ARBA" id="ARBA00010088"/>
    </source>
</evidence>
<comment type="caution">
    <text evidence="5">The sequence shown here is derived from an EMBL/GenBank/DDBJ whole genome shotgun (WGS) entry which is preliminary data.</text>
</comment>
<protein>
    <submittedName>
        <fullName evidence="5">Epoxide hydrolase</fullName>
    </submittedName>
</protein>
<dbReference type="EMBL" id="BAAANS010000016">
    <property type="protein sequence ID" value="GAA2098105.1"/>
    <property type="molecule type" value="Genomic_DNA"/>
</dbReference>
<evidence type="ECO:0000256" key="3">
    <source>
        <dbReference type="ARBA" id="ARBA00022801"/>
    </source>
</evidence>
<name>A0ABN2WSI9_9ACTN</name>
<dbReference type="SUPFAM" id="SSF53474">
    <property type="entry name" value="alpha/beta-Hydrolases"/>
    <property type="match status" value="1"/>
</dbReference>
<proteinExistence type="inferred from homology"/>
<keyword evidence="6" id="KW-1185">Reference proteome</keyword>
<dbReference type="RefSeq" id="WP_344552432.1">
    <property type="nucleotide sequence ID" value="NZ_BAAANS010000016.1"/>
</dbReference>